<evidence type="ECO:0000313" key="2">
    <source>
        <dbReference type="Proteomes" id="UP000828212"/>
    </source>
</evidence>
<sequence length="58" mass="6853">MKIYAVVHEHRHGTSVYGLKSERDLTMEDALAFLGDDFEPDRDDEWCEIQEIELKEIK</sequence>
<organism evidence="1 2">
    <name type="scientific">Dinoroseobacter phage vB_DshP-R7L</name>
    <dbReference type="NCBI Taxonomy" id="2873349"/>
    <lineage>
        <taxon>Viruses</taxon>
        <taxon>Duplodnaviria</taxon>
        <taxon>Heunggongvirae</taxon>
        <taxon>Uroviricota</taxon>
        <taxon>Caudoviricetes</taxon>
        <taxon>Schitoviridae</taxon>
        <taxon>Rhodovirinae</taxon>
        <taxon>Gonggongvirus</taxon>
        <taxon>Gonggongvirus R7l</taxon>
    </lineage>
</organism>
<reference evidence="1" key="1">
    <citation type="submission" date="2021-08" db="EMBL/GenBank/DDBJ databases">
        <authorList>
            <person name="Lu L."/>
            <person name="Huang X."/>
            <person name="Zhang R."/>
            <person name="Jiao N."/>
        </authorList>
    </citation>
    <scope>NUCLEOTIDE SEQUENCE</scope>
</reference>
<keyword evidence="2" id="KW-1185">Reference proteome</keyword>
<protein>
    <submittedName>
        <fullName evidence="1">Uncharacterized protein</fullName>
    </submittedName>
</protein>
<evidence type="ECO:0000313" key="1">
    <source>
        <dbReference type="EMBL" id="UAT28867.1"/>
    </source>
</evidence>
<accession>A0AAE8XCD2</accession>
<dbReference type="EMBL" id="MZ773648">
    <property type="protein sequence ID" value="UAT28867.1"/>
    <property type="molecule type" value="Genomic_DNA"/>
</dbReference>
<name>A0AAE8XCD2_9CAUD</name>
<proteinExistence type="predicted"/>
<dbReference type="Proteomes" id="UP000828212">
    <property type="component" value="Segment"/>
</dbReference>
<gene>
    <name evidence="1" type="ORF">R7L_gp28</name>
</gene>